<keyword evidence="4" id="KW-1185">Reference proteome</keyword>
<proteinExistence type="predicted"/>
<keyword evidence="1" id="KW-0175">Coiled coil</keyword>
<feature type="transmembrane region" description="Helical" evidence="2">
    <location>
        <begin position="6"/>
        <end position="27"/>
    </location>
</feature>
<evidence type="ECO:0000256" key="1">
    <source>
        <dbReference type="SAM" id="Coils"/>
    </source>
</evidence>
<organism evidence="3 4">
    <name type="scientific">Paucidesulfovibrio gracilis DSM 16080</name>
    <dbReference type="NCBI Taxonomy" id="1121449"/>
    <lineage>
        <taxon>Bacteria</taxon>
        <taxon>Pseudomonadati</taxon>
        <taxon>Thermodesulfobacteriota</taxon>
        <taxon>Desulfovibrionia</taxon>
        <taxon>Desulfovibrionales</taxon>
        <taxon>Desulfovibrionaceae</taxon>
        <taxon>Paucidesulfovibrio</taxon>
    </lineage>
</organism>
<sequence>MDNTGILLILFTVIELVLLGVVTAFFMRLKKSEALVSTLQERQEEFLNRLQFNAQLEQELVQSFQQRQKQLTALDEQLETQAKRLEKLLAQAREYSKSPSFLRQIILSGHKEGASPERLAKSTGLSLEEVQLIIDQAG</sequence>
<keyword evidence="2" id="KW-0812">Transmembrane</keyword>
<dbReference type="Proteomes" id="UP000190027">
    <property type="component" value="Unassembled WGS sequence"/>
</dbReference>
<gene>
    <name evidence="3" type="ORF">SAMN02745704_02006</name>
</gene>
<evidence type="ECO:0000256" key="2">
    <source>
        <dbReference type="SAM" id="Phobius"/>
    </source>
</evidence>
<reference evidence="3 4" key="1">
    <citation type="submission" date="2017-02" db="EMBL/GenBank/DDBJ databases">
        <authorList>
            <person name="Peterson S.W."/>
        </authorList>
    </citation>
    <scope>NUCLEOTIDE SEQUENCE [LARGE SCALE GENOMIC DNA]</scope>
    <source>
        <strain evidence="3 4">DSM 16080</strain>
    </source>
</reference>
<name>A0A1T4XAY8_9BACT</name>
<protein>
    <recommendedName>
        <fullName evidence="5">DUF2802 domain-containing protein</fullName>
    </recommendedName>
</protein>
<accession>A0A1T4XAY8</accession>
<evidence type="ECO:0008006" key="5">
    <source>
        <dbReference type="Google" id="ProtNLM"/>
    </source>
</evidence>
<evidence type="ECO:0000313" key="3">
    <source>
        <dbReference type="EMBL" id="SKA86792.1"/>
    </source>
</evidence>
<dbReference type="RefSeq" id="WP_078717561.1">
    <property type="nucleotide sequence ID" value="NZ_FUYC01000009.1"/>
</dbReference>
<keyword evidence="2" id="KW-0472">Membrane</keyword>
<evidence type="ECO:0000313" key="4">
    <source>
        <dbReference type="Proteomes" id="UP000190027"/>
    </source>
</evidence>
<keyword evidence="2" id="KW-1133">Transmembrane helix</keyword>
<dbReference type="OrthoDB" id="5471239at2"/>
<feature type="coiled-coil region" evidence="1">
    <location>
        <begin position="29"/>
        <end position="98"/>
    </location>
</feature>
<dbReference type="EMBL" id="FUYC01000009">
    <property type="protein sequence ID" value="SKA86792.1"/>
    <property type="molecule type" value="Genomic_DNA"/>
</dbReference>
<dbReference type="STRING" id="1121449.SAMN02745704_02006"/>
<dbReference type="AlphaFoldDB" id="A0A1T4XAY8"/>